<dbReference type="Proteomes" id="UP000789525">
    <property type="component" value="Unassembled WGS sequence"/>
</dbReference>
<reference evidence="1" key="1">
    <citation type="submission" date="2021-06" db="EMBL/GenBank/DDBJ databases">
        <authorList>
            <person name="Kallberg Y."/>
            <person name="Tangrot J."/>
            <person name="Rosling A."/>
        </authorList>
    </citation>
    <scope>NUCLEOTIDE SEQUENCE</scope>
    <source>
        <strain evidence="1">CL356</strain>
    </source>
</reference>
<dbReference type="EMBL" id="CAJVPT010003628">
    <property type="protein sequence ID" value="CAG8498200.1"/>
    <property type="molecule type" value="Genomic_DNA"/>
</dbReference>
<proteinExistence type="predicted"/>
<gene>
    <name evidence="1" type="ORF">ACOLOM_LOCUS2680</name>
</gene>
<name>A0ACA9KWK4_9GLOM</name>
<keyword evidence="2" id="KW-1185">Reference proteome</keyword>
<evidence type="ECO:0000313" key="2">
    <source>
        <dbReference type="Proteomes" id="UP000789525"/>
    </source>
</evidence>
<comment type="caution">
    <text evidence="1">The sequence shown here is derived from an EMBL/GenBank/DDBJ whole genome shotgun (WGS) entry which is preliminary data.</text>
</comment>
<accession>A0ACA9KWK4</accession>
<sequence>MSNSQKRSNDGNGTERSSKKQKDKSYYKKQSKVAGLKPNISGIFVSCTKSKEALCVRECYDLFNAYAEKLYGLGDAEGVVSNSEEGEDIESSIMKELVQMKQPHESHRFASIQTGTDCDLKRDEVHEVEKLGNLFSLICTQMYISGESFAGTFIPYIANAILQRNHARKTADYLKYNLKGIAIGNGWIDPIAQYNAYYTFSVEHNLLNGEYKKVAQEQLKRCMAVEKANTTIHLDACEQVLMLVLENSRKRYRSPFLFQYLPFPSTNPFDERKIFRVGSNETCVNQYDIRDHSDSYPSCGISWPYELTTISAYLRRADVIGAIHADAQKIGWVECNSGVSRGFTNDYSPPAVQLLPSILKQIQVLLYSGDQDLICNHNGTEDMIAEMTWNGAKGFQNLTATPWFVNNSLAGHMLSERNLTYVVVYNASHMVPYDLPVVSMDMMYRFMGLDKQNISKFPSSVGYQFDDSTTGEPASNNNQTSNEDNEVWDRYYNAGTATLIIVIFGVLCLGAFVLRGRLRRRRNKNQAMKSAVENGHEEMDELVVRTPEEIFGDSEDEDDRKNKGGRYVDDDGEDRVHLKSDEEL</sequence>
<organism evidence="1 2">
    <name type="scientific">Acaulospora colombiana</name>
    <dbReference type="NCBI Taxonomy" id="27376"/>
    <lineage>
        <taxon>Eukaryota</taxon>
        <taxon>Fungi</taxon>
        <taxon>Fungi incertae sedis</taxon>
        <taxon>Mucoromycota</taxon>
        <taxon>Glomeromycotina</taxon>
        <taxon>Glomeromycetes</taxon>
        <taxon>Diversisporales</taxon>
        <taxon>Acaulosporaceae</taxon>
        <taxon>Acaulospora</taxon>
    </lineage>
</organism>
<evidence type="ECO:0000313" key="1">
    <source>
        <dbReference type="EMBL" id="CAG8498200.1"/>
    </source>
</evidence>
<protein>
    <submittedName>
        <fullName evidence="1">11604_t:CDS:1</fullName>
    </submittedName>
</protein>